<feature type="domain" description="Putative auto-transporter adhesin head GIN" evidence="2">
    <location>
        <begin position="49"/>
        <end position="234"/>
    </location>
</feature>
<evidence type="ECO:0000313" key="3">
    <source>
        <dbReference type="EMBL" id="BDD10707.1"/>
    </source>
</evidence>
<keyword evidence="1" id="KW-0732">Signal</keyword>
<feature type="chain" id="PRO_5043549496" evidence="1">
    <location>
        <begin position="29"/>
        <end position="251"/>
    </location>
</feature>
<evidence type="ECO:0000313" key="4">
    <source>
        <dbReference type="Proteomes" id="UP001348817"/>
    </source>
</evidence>
<dbReference type="PROSITE" id="PS51257">
    <property type="entry name" value="PROKAR_LIPOPROTEIN"/>
    <property type="match status" value="1"/>
</dbReference>
<dbReference type="EMBL" id="AP025314">
    <property type="protein sequence ID" value="BDD10707.1"/>
    <property type="molecule type" value="Genomic_DNA"/>
</dbReference>
<dbReference type="Proteomes" id="UP001348817">
    <property type="component" value="Chromosome"/>
</dbReference>
<name>A0AAU9CRU2_9BACT</name>
<proteinExistence type="predicted"/>
<protein>
    <submittedName>
        <fullName evidence="3">DUF2807 domain-containing protein</fullName>
    </submittedName>
</protein>
<dbReference type="PANTHER" id="PTHR39200">
    <property type="entry name" value="HYPOTHETICAL EXPORTED PROTEIN"/>
    <property type="match status" value="1"/>
</dbReference>
<feature type="signal peptide" evidence="1">
    <location>
        <begin position="1"/>
        <end position="28"/>
    </location>
</feature>
<dbReference type="InterPro" id="IPR021255">
    <property type="entry name" value="DUF2807"/>
</dbReference>
<sequence>MNTTRKNLLPFLLQLLCIPLLTTFTACDDDDDCHKGEGQITTKTLNVPAFKALETRASFKTILRQGPVQEIKATGHPNIIDRLSTTVSDGVWEAGFQSGCHTDFELTLFVTVPIIESVENSGAGNLIVEQFENLGDLGLKLSGSGNMTLNGAGGTENLNVELSGSGKIIQNKDFPDLKKLDLEIDGAGPYRGFPVSANHCDVTISGSGSAQINATQRLDASIKGSGSIYYIGFPAEINSDITGSGKVVKDD</sequence>
<reference evidence="3 4" key="1">
    <citation type="submission" date="2021-12" db="EMBL/GenBank/DDBJ databases">
        <title>Genome sequencing of bacteria with rrn-lacking chromosome and rrn-plasmid.</title>
        <authorList>
            <person name="Anda M."/>
            <person name="Iwasaki W."/>
        </authorList>
    </citation>
    <scope>NUCLEOTIDE SEQUENCE [LARGE SCALE GENOMIC DNA]</scope>
    <source>
        <strain evidence="3 4">DSM 100852</strain>
    </source>
</reference>
<evidence type="ECO:0000256" key="1">
    <source>
        <dbReference type="SAM" id="SignalP"/>
    </source>
</evidence>
<accession>A0AAU9CRU2</accession>
<dbReference type="PANTHER" id="PTHR39200:SF1">
    <property type="entry name" value="AUTO-TRANSPORTER ADHESIN HEAD GIN DOMAIN-CONTAINING PROTEIN-RELATED"/>
    <property type="match status" value="1"/>
</dbReference>
<dbReference type="Pfam" id="PF10988">
    <property type="entry name" value="DUF2807"/>
    <property type="match status" value="1"/>
</dbReference>
<evidence type="ECO:0000259" key="2">
    <source>
        <dbReference type="Pfam" id="PF10988"/>
    </source>
</evidence>
<gene>
    <name evidence="3" type="ORF">FUAX_31390</name>
</gene>
<organism evidence="3 4">
    <name type="scientific">Fulvitalea axinellae</name>
    <dbReference type="NCBI Taxonomy" id="1182444"/>
    <lineage>
        <taxon>Bacteria</taxon>
        <taxon>Pseudomonadati</taxon>
        <taxon>Bacteroidota</taxon>
        <taxon>Cytophagia</taxon>
        <taxon>Cytophagales</taxon>
        <taxon>Persicobacteraceae</taxon>
        <taxon>Fulvitalea</taxon>
    </lineage>
</organism>
<dbReference type="AlphaFoldDB" id="A0AAU9CRU2"/>
<dbReference type="RefSeq" id="WP_338392245.1">
    <property type="nucleotide sequence ID" value="NZ_AP025314.1"/>
</dbReference>
<dbReference type="KEGG" id="fax:FUAX_31390"/>
<keyword evidence="4" id="KW-1185">Reference proteome</keyword>
<dbReference type="Gene3D" id="2.160.20.120">
    <property type="match status" value="1"/>
</dbReference>